<keyword evidence="1" id="KW-0547">Nucleotide-binding</keyword>
<comment type="caution">
    <text evidence="1">The sequence shown here is derived from an EMBL/GenBank/DDBJ whole genome shotgun (WGS) entry which is preliminary data.</text>
</comment>
<evidence type="ECO:0000313" key="1">
    <source>
        <dbReference type="EMBL" id="MEC5422982.1"/>
    </source>
</evidence>
<dbReference type="Proteomes" id="UP001335737">
    <property type="component" value="Unassembled WGS sequence"/>
</dbReference>
<name>A0ABU6KCD2_9BACI</name>
<keyword evidence="2" id="KW-1185">Reference proteome</keyword>
<reference evidence="1 2" key="1">
    <citation type="journal article" date="2024" name="Int. J. Syst. Evol. Microbiol.">
        <title>Virgibacillus tibetensis sp. nov., isolated from salt lake on the Tibetan Plateau of China.</title>
        <authorList>
            <person name="Phurbu D."/>
            <person name="Liu Z.-X."/>
            <person name="Wang R."/>
            <person name="Zheng Y.-Y."/>
            <person name="Liu H.-C."/>
            <person name="Zhou Y.-G."/>
            <person name="Yu Y.-J."/>
            <person name="Li A.-H."/>
        </authorList>
    </citation>
    <scope>NUCLEOTIDE SEQUENCE [LARGE SCALE GENOMIC DNA]</scope>
    <source>
        <strain evidence="1 2">C22-A2</strain>
    </source>
</reference>
<proteinExistence type="predicted"/>
<dbReference type="InterPro" id="IPR027417">
    <property type="entry name" value="P-loop_NTPase"/>
</dbReference>
<keyword evidence="1" id="KW-0067">ATP-binding</keyword>
<sequence>MELNKQSVEMKKNFFIGRKNEIEIFKAFIHPENHYLKILNIHGLGGIGKTYLLAEYSRIAKIDGLLFLKLDSDDFLHTPAGFADYLLILLKEKSDSIRTYTSVPLENCTRNLNFIASERRVIIAVDSYEKMTALDRWFREVFIRHINPNVFFIIAGRNSLEGEWKESPAWRKVTKQIELKDFNLEQTSSYLSHHGINNIDHVTSLWQFTEGHPLTLSLAAITNKNPNMTSTAADNLTENIPQILMELTKRWLHEATSEEQHRLIESAAVLHIFNQEGLSFVLNREISQATFKKLTSLSFIKSIRNGWAIHDQIRDAIRIELKH</sequence>
<dbReference type="GO" id="GO:0005524">
    <property type="term" value="F:ATP binding"/>
    <property type="evidence" value="ECO:0007669"/>
    <property type="project" value="UniProtKB-KW"/>
</dbReference>
<evidence type="ECO:0000313" key="2">
    <source>
        <dbReference type="Proteomes" id="UP001335737"/>
    </source>
</evidence>
<gene>
    <name evidence="1" type="ORF">QGM71_05650</name>
</gene>
<dbReference type="EMBL" id="JARZFX010000002">
    <property type="protein sequence ID" value="MEC5422982.1"/>
    <property type="molecule type" value="Genomic_DNA"/>
</dbReference>
<protein>
    <submittedName>
        <fullName evidence="1">ATP-binding protein</fullName>
    </submittedName>
</protein>
<accession>A0ABU6KCD2</accession>
<organism evidence="1 2">
    <name type="scientific">Virgibacillus tibetensis</name>
    <dbReference type="NCBI Taxonomy" id="3042313"/>
    <lineage>
        <taxon>Bacteria</taxon>
        <taxon>Bacillati</taxon>
        <taxon>Bacillota</taxon>
        <taxon>Bacilli</taxon>
        <taxon>Bacillales</taxon>
        <taxon>Bacillaceae</taxon>
        <taxon>Virgibacillus</taxon>
    </lineage>
</organism>
<dbReference type="RefSeq" id="WP_327606553.1">
    <property type="nucleotide sequence ID" value="NZ_JARZFX010000002.1"/>
</dbReference>
<dbReference type="SUPFAM" id="SSF52540">
    <property type="entry name" value="P-loop containing nucleoside triphosphate hydrolases"/>
    <property type="match status" value="1"/>
</dbReference>
<dbReference type="Gene3D" id="3.40.50.300">
    <property type="entry name" value="P-loop containing nucleotide triphosphate hydrolases"/>
    <property type="match status" value="1"/>
</dbReference>